<organism evidence="1 2">
    <name type="scientific">Fibrisoma limi BUZ 3</name>
    <dbReference type="NCBI Taxonomy" id="1185876"/>
    <lineage>
        <taxon>Bacteria</taxon>
        <taxon>Pseudomonadati</taxon>
        <taxon>Bacteroidota</taxon>
        <taxon>Cytophagia</taxon>
        <taxon>Cytophagales</taxon>
        <taxon>Spirosomataceae</taxon>
        <taxon>Fibrisoma</taxon>
    </lineage>
</organism>
<proteinExistence type="predicted"/>
<comment type="caution">
    <text evidence="1">The sequence shown here is derived from an EMBL/GenBank/DDBJ whole genome shotgun (WGS) entry which is preliminary data.</text>
</comment>
<dbReference type="RefSeq" id="WP_009284462.1">
    <property type="nucleotide sequence ID" value="NZ_CAIT01000009.1"/>
</dbReference>
<name>I2GPR9_9BACT</name>
<evidence type="ECO:0000313" key="1">
    <source>
        <dbReference type="EMBL" id="CCH55897.1"/>
    </source>
</evidence>
<reference evidence="1 2" key="1">
    <citation type="journal article" date="2012" name="J. Bacteriol.">
        <title>Genome Sequence of the Filamentous Bacterium Fibrisoma limi BUZ 3T.</title>
        <authorList>
            <person name="Filippini M."/>
            <person name="Qi W."/>
            <person name="Jaenicke S."/>
            <person name="Goesmann A."/>
            <person name="Smits T.H."/>
            <person name="Bagheri H.C."/>
        </authorList>
    </citation>
    <scope>NUCLEOTIDE SEQUENCE [LARGE SCALE GENOMIC DNA]</scope>
    <source>
        <strain evidence="2">BUZ 3T</strain>
    </source>
</reference>
<accession>I2GPR9</accession>
<dbReference type="EMBL" id="CAIT01000009">
    <property type="protein sequence ID" value="CCH55897.1"/>
    <property type="molecule type" value="Genomic_DNA"/>
</dbReference>
<dbReference type="Proteomes" id="UP000009309">
    <property type="component" value="Unassembled WGS sequence"/>
</dbReference>
<keyword evidence="2" id="KW-1185">Reference proteome</keyword>
<dbReference type="OrthoDB" id="962698at2"/>
<protein>
    <submittedName>
        <fullName evidence="1">Uncharacterized protein</fullName>
    </submittedName>
</protein>
<dbReference type="AlphaFoldDB" id="I2GPR9"/>
<gene>
    <name evidence="1" type="ORF">BN8_05195</name>
</gene>
<evidence type="ECO:0000313" key="2">
    <source>
        <dbReference type="Proteomes" id="UP000009309"/>
    </source>
</evidence>
<sequence length="101" mass="11346">MSQFIAIHYNGQRPTFTYTNSLAEAKSHLAGLIRSGHVTPSDALVIVRAEDEEILYFKLANNTLADLAIRKSVGVSLVRPLLRLLIRPFGWLARNLAIHHR</sequence>